<dbReference type="EMBL" id="JAWDGP010002555">
    <property type="protein sequence ID" value="KAK3781996.1"/>
    <property type="molecule type" value="Genomic_DNA"/>
</dbReference>
<accession>A0AAE1DT10</accession>
<comment type="caution">
    <text evidence="1">The sequence shown here is derived from an EMBL/GenBank/DDBJ whole genome shotgun (WGS) entry which is preliminary data.</text>
</comment>
<dbReference type="Proteomes" id="UP001283361">
    <property type="component" value="Unassembled WGS sequence"/>
</dbReference>
<dbReference type="AlphaFoldDB" id="A0AAE1DT10"/>
<feature type="non-terminal residue" evidence="1">
    <location>
        <position position="1"/>
    </location>
</feature>
<sequence>HTVHGRAGRDTGINMDKPEVPVDFREKLTKLMRVDEKREERIRNKCCGFNGAGRQDNVLGLGRREPPADCDARTCLRP</sequence>
<evidence type="ECO:0000313" key="2">
    <source>
        <dbReference type="Proteomes" id="UP001283361"/>
    </source>
</evidence>
<organism evidence="1 2">
    <name type="scientific">Elysia crispata</name>
    <name type="common">lettuce slug</name>
    <dbReference type="NCBI Taxonomy" id="231223"/>
    <lineage>
        <taxon>Eukaryota</taxon>
        <taxon>Metazoa</taxon>
        <taxon>Spiralia</taxon>
        <taxon>Lophotrochozoa</taxon>
        <taxon>Mollusca</taxon>
        <taxon>Gastropoda</taxon>
        <taxon>Heterobranchia</taxon>
        <taxon>Euthyneura</taxon>
        <taxon>Panpulmonata</taxon>
        <taxon>Sacoglossa</taxon>
        <taxon>Placobranchoidea</taxon>
        <taxon>Plakobranchidae</taxon>
        <taxon>Elysia</taxon>
    </lineage>
</organism>
<name>A0AAE1DT10_9GAST</name>
<evidence type="ECO:0000313" key="1">
    <source>
        <dbReference type="EMBL" id="KAK3781996.1"/>
    </source>
</evidence>
<protein>
    <submittedName>
        <fullName evidence="1">Uncharacterized protein</fullName>
    </submittedName>
</protein>
<keyword evidence="2" id="KW-1185">Reference proteome</keyword>
<reference evidence="1" key="1">
    <citation type="journal article" date="2023" name="G3 (Bethesda)">
        <title>A reference genome for the long-term kleptoplast-retaining sea slug Elysia crispata morphotype clarki.</title>
        <authorList>
            <person name="Eastman K.E."/>
            <person name="Pendleton A.L."/>
            <person name="Shaikh M.A."/>
            <person name="Suttiyut T."/>
            <person name="Ogas R."/>
            <person name="Tomko P."/>
            <person name="Gavelis G."/>
            <person name="Widhalm J.R."/>
            <person name="Wisecaver J.H."/>
        </authorList>
    </citation>
    <scope>NUCLEOTIDE SEQUENCE</scope>
    <source>
        <strain evidence="1">ECLA1</strain>
    </source>
</reference>
<gene>
    <name evidence="1" type="ORF">RRG08_011845</name>
</gene>
<proteinExistence type="predicted"/>